<dbReference type="GO" id="GO:0003677">
    <property type="term" value="F:DNA binding"/>
    <property type="evidence" value="ECO:0007669"/>
    <property type="project" value="UniProtKB-KW"/>
</dbReference>
<evidence type="ECO:0000256" key="1">
    <source>
        <dbReference type="ARBA" id="ARBA00023015"/>
    </source>
</evidence>
<dbReference type="PROSITE" id="PS51118">
    <property type="entry name" value="HTH_HXLR"/>
    <property type="match status" value="1"/>
</dbReference>
<proteinExistence type="predicted"/>
<keyword evidence="3" id="KW-0804">Transcription</keyword>
<dbReference type="InterPro" id="IPR002577">
    <property type="entry name" value="HTH_HxlR"/>
</dbReference>
<evidence type="ECO:0000313" key="6">
    <source>
        <dbReference type="Proteomes" id="UP000578449"/>
    </source>
</evidence>
<dbReference type="Proteomes" id="UP000578449">
    <property type="component" value="Unassembled WGS sequence"/>
</dbReference>
<keyword evidence="2 5" id="KW-0238">DNA-binding</keyword>
<dbReference type="InterPro" id="IPR036388">
    <property type="entry name" value="WH-like_DNA-bd_sf"/>
</dbReference>
<accession>A0A840P5Y1</accession>
<dbReference type="AlphaFoldDB" id="A0A840P5Y1"/>
<dbReference type="Pfam" id="PF01638">
    <property type="entry name" value="HxlR"/>
    <property type="match status" value="1"/>
</dbReference>
<protein>
    <submittedName>
        <fullName evidence="5">DNA-binding HxlR family transcriptional regulator</fullName>
    </submittedName>
</protein>
<feature type="domain" description="HTH hxlR-type" evidence="4">
    <location>
        <begin position="19"/>
        <end position="117"/>
    </location>
</feature>
<evidence type="ECO:0000313" key="5">
    <source>
        <dbReference type="EMBL" id="MBB5133313.1"/>
    </source>
</evidence>
<dbReference type="SUPFAM" id="SSF46785">
    <property type="entry name" value="Winged helix' DNA-binding domain"/>
    <property type="match status" value="1"/>
</dbReference>
<dbReference type="InterPro" id="IPR036390">
    <property type="entry name" value="WH_DNA-bd_sf"/>
</dbReference>
<dbReference type="Gene3D" id="1.10.10.10">
    <property type="entry name" value="Winged helix-like DNA-binding domain superfamily/Winged helix DNA-binding domain"/>
    <property type="match status" value="1"/>
</dbReference>
<evidence type="ECO:0000256" key="2">
    <source>
        <dbReference type="ARBA" id="ARBA00023125"/>
    </source>
</evidence>
<keyword evidence="6" id="KW-1185">Reference proteome</keyword>
<organism evidence="5 6">
    <name type="scientific">Thermocatellispora tengchongensis</name>
    <dbReference type="NCBI Taxonomy" id="1073253"/>
    <lineage>
        <taxon>Bacteria</taxon>
        <taxon>Bacillati</taxon>
        <taxon>Actinomycetota</taxon>
        <taxon>Actinomycetes</taxon>
        <taxon>Streptosporangiales</taxon>
        <taxon>Streptosporangiaceae</taxon>
        <taxon>Thermocatellispora</taxon>
    </lineage>
</organism>
<evidence type="ECO:0000256" key="3">
    <source>
        <dbReference type="ARBA" id="ARBA00023163"/>
    </source>
</evidence>
<reference evidence="5 6" key="1">
    <citation type="submission" date="2020-08" db="EMBL/GenBank/DDBJ databases">
        <title>Genomic Encyclopedia of Type Strains, Phase IV (KMG-IV): sequencing the most valuable type-strain genomes for metagenomic binning, comparative biology and taxonomic classification.</title>
        <authorList>
            <person name="Goeker M."/>
        </authorList>
    </citation>
    <scope>NUCLEOTIDE SEQUENCE [LARGE SCALE GENOMIC DNA]</scope>
    <source>
        <strain evidence="5 6">DSM 45615</strain>
    </source>
</reference>
<dbReference type="PANTHER" id="PTHR33204:SF37">
    <property type="entry name" value="HTH-TYPE TRANSCRIPTIONAL REGULATOR YODB"/>
    <property type="match status" value="1"/>
</dbReference>
<comment type="caution">
    <text evidence="5">The sequence shown here is derived from an EMBL/GenBank/DDBJ whole genome shotgun (WGS) entry which is preliminary data.</text>
</comment>
<dbReference type="EMBL" id="JACHGN010000005">
    <property type="protein sequence ID" value="MBB5133313.1"/>
    <property type="molecule type" value="Genomic_DNA"/>
</dbReference>
<evidence type="ECO:0000259" key="4">
    <source>
        <dbReference type="PROSITE" id="PS51118"/>
    </source>
</evidence>
<dbReference type="PANTHER" id="PTHR33204">
    <property type="entry name" value="TRANSCRIPTIONAL REGULATOR, MARR FAMILY"/>
    <property type="match status" value="1"/>
</dbReference>
<name>A0A840P5Y1_9ACTN</name>
<dbReference type="RefSeq" id="WP_185050237.1">
    <property type="nucleotide sequence ID" value="NZ_BAABIX010000010.1"/>
</dbReference>
<sequence>MEEGAEVAASIGDVLSGDCPGRGILEHITSRWGLLVLVALREGPLRFHQLRDRIGGISEKMLAQTLRVLVRDGLLERTVEPATPPKVFYALTPLGQDGIPALCEVIRWISRATPGIQMAQRRYDAGLTEG</sequence>
<gene>
    <name evidence="5" type="ORF">HNP84_003034</name>
</gene>
<keyword evidence="1" id="KW-0805">Transcription regulation</keyword>